<dbReference type="PANTHER" id="PTHR42470">
    <property type="entry name" value="VAST DOMAIN-CONTAINING PROTEIN"/>
    <property type="match status" value="1"/>
</dbReference>
<name>A0AAE0PEX2_SORBR</name>
<feature type="compositionally biased region" description="Polar residues" evidence="1">
    <location>
        <begin position="121"/>
        <end position="130"/>
    </location>
</feature>
<dbReference type="AlphaFoldDB" id="A0AAE0PEX2"/>
<gene>
    <name evidence="3" type="ORF">B0T20DRAFT_411910</name>
</gene>
<evidence type="ECO:0000313" key="4">
    <source>
        <dbReference type="Proteomes" id="UP001281003"/>
    </source>
</evidence>
<feature type="domain" description="DUF7924" evidence="2">
    <location>
        <begin position="320"/>
        <end position="547"/>
    </location>
</feature>
<dbReference type="InterPro" id="IPR057684">
    <property type="entry name" value="DUF7924"/>
</dbReference>
<feature type="compositionally biased region" description="Basic residues" evidence="1">
    <location>
        <begin position="23"/>
        <end position="33"/>
    </location>
</feature>
<feature type="region of interest" description="Disordered" evidence="1">
    <location>
        <begin position="1"/>
        <end position="160"/>
    </location>
</feature>
<dbReference type="PANTHER" id="PTHR42470:SF2">
    <property type="match status" value="1"/>
</dbReference>
<evidence type="ECO:0000313" key="3">
    <source>
        <dbReference type="EMBL" id="KAK3398746.1"/>
    </source>
</evidence>
<evidence type="ECO:0000259" key="2">
    <source>
        <dbReference type="Pfam" id="PF25545"/>
    </source>
</evidence>
<evidence type="ECO:0000256" key="1">
    <source>
        <dbReference type="SAM" id="MobiDB-lite"/>
    </source>
</evidence>
<dbReference type="Proteomes" id="UP001281003">
    <property type="component" value="Unassembled WGS sequence"/>
</dbReference>
<feature type="compositionally biased region" description="Polar residues" evidence="1">
    <location>
        <begin position="49"/>
        <end position="71"/>
    </location>
</feature>
<reference evidence="3" key="2">
    <citation type="submission" date="2023-07" db="EMBL/GenBank/DDBJ databases">
        <authorList>
            <consortium name="Lawrence Berkeley National Laboratory"/>
            <person name="Haridas S."/>
            <person name="Hensen N."/>
            <person name="Bonometti L."/>
            <person name="Westerberg I."/>
            <person name="Brannstrom I.O."/>
            <person name="Guillou S."/>
            <person name="Cros-Aarteil S."/>
            <person name="Calhoun S."/>
            <person name="Kuo A."/>
            <person name="Mondo S."/>
            <person name="Pangilinan J."/>
            <person name="Riley R."/>
            <person name="LaButti K."/>
            <person name="Andreopoulos B."/>
            <person name="Lipzen A."/>
            <person name="Chen C."/>
            <person name="Yanf M."/>
            <person name="Daum C."/>
            <person name="Ng V."/>
            <person name="Clum A."/>
            <person name="Steindorff A."/>
            <person name="Ohm R."/>
            <person name="Martin F."/>
            <person name="Silar P."/>
            <person name="Natvig D."/>
            <person name="Lalanne C."/>
            <person name="Gautier V."/>
            <person name="Ament-velasquez S.L."/>
            <person name="Kruys A."/>
            <person name="Hutchinson M.I."/>
            <person name="Powell A.J."/>
            <person name="Barry K."/>
            <person name="Miller A.N."/>
            <person name="Grigoriev I.V."/>
            <person name="Debuchy R."/>
            <person name="Gladieux P."/>
            <person name="Thoren M.H."/>
            <person name="Johannesson H."/>
        </authorList>
    </citation>
    <scope>NUCLEOTIDE SEQUENCE</scope>
    <source>
        <strain evidence="3">FGSC 1904</strain>
    </source>
</reference>
<proteinExistence type="predicted"/>
<dbReference type="EMBL" id="JAUTDP010000006">
    <property type="protein sequence ID" value="KAK3398746.1"/>
    <property type="molecule type" value="Genomic_DNA"/>
</dbReference>
<feature type="compositionally biased region" description="Low complexity" evidence="1">
    <location>
        <begin position="7"/>
        <end position="22"/>
    </location>
</feature>
<reference evidence="3" key="1">
    <citation type="journal article" date="2023" name="Mol. Phylogenet. Evol.">
        <title>Genome-scale phylogeny and comparative genomics of the fungal order Sordariales.</title>
        <authorList>
            <person name="Hensen N."/>
            <person name="Bonometti L."/>
            <person name="Westerberg I."/>
            <person name="Brannstrom I.O."/>
            <person name="Guillou S."/>
            <person name="Cros-Aarteil S."/>
            <person name="Calhoun S."/>
            <person name="Haridas S."/>
            <person name="Kuo A."/>
            <person name="Mondo S."/>
            <person name="Pangilinan J."/>
            <person name="Riley R."/>
            <person name="LaButti K."/>
            <person name="Andreopoulos B."/>
            <person name="Lipzen A."/>
            <person name="Chen C."/>
            <person name="Yan M."/>
            <person name="Daum C."/>
            <person name="Ng V."/>
            <person name="Clum A."/>
            <person name="Steindorff A."/>
            <person name="Ohm R.A."/>
            <person name="Martin F."/>
            <person name="Silar P."/>
            <person name="Natvig D.O."/>
            <person name="Lalanne C."/>
            <person name="Gautier V."/>
            <person name="Ament-Velasquez S.L."/>
            <person name="Kruys A."/>
            <person name="Hutchinson M.I."/>
            <person name="Powell A.J."/>
            <person name="Barry K."/>
            <person name="Miller A.N."/>
            <person name="Grigoriev I.V."/>
            <person name="Debuchy R."/>
            <person name="Gladieux P."/>
            <person name="Hiltunen Thoren M."/>
            <person name="Johannesson H."/>
        </authorList>
    </citation>
    <scope>NUCLEOTIDE SEQUENCE</scope>
    <source>
        <strain evidence="3">FGSC 1904</strain>
    </source>
</reference>
<keyword evidence="4" id="KW-1185">Reference proteome</keyword>
<accession>A0AAE0PEX2</accession>
<protein>
    <recommendedName>
        <fullName evidence="2">DUF7924 domain-containing protein</fullName>
    </recommendedName>
</protein>
<dbReference type="Pfam" id="PF25545">
    <property type="entry name" value="DUF7924"/>
    <property type="match status" value="1"/>
</dbReference>
<sequence>MVRTRAQTSQPLTSQQPQGIRKSTPRKRGRRREKTLEPSPDPDPDPTGQEHTPQEQAGSDQVESTRGSLNQENREVSVECKDRKSLPAGTDPLEHTSDEHHRKRRRTSLEQQDPPHHSLRSAGNSPPLSTASAHHLEPPALPASPAPVQVPEEAASSNTKDQRYIIDYWRREGSWPKTYFKQDDYTRKHFEKEPEEDRWLKEMDPATRLLFDRYDPAARLLFVKRKVPAILNRKRSRSNSSTSTSMPPPSITMTPSDQRPREEKSAPYRGAQYPSVLRVMGSYMEKSPLGISDKSRSLCKTLLNTQQPAPKNSLFDDDIFEKVCDKLLNRNEARVVLDLLRLIVPSAEQHALRARHLEHLDLVESVNEGWNNSCPLTGIIRPQPDYSAGFGREAFTKEQMDKLGPFIGDSLPGDQSFFMATYYMYFPFLTCEAKCGSAALEIADRQNAHSMTLAVRAIVELFRLVKREDEVNRQILAFSISYNQNFVCIYGHYPVINGKDTKYYRHPIHEFSFTSLEGKEKWTAYRFVKNVYDIWAPDHFKNICSAIDQLLAPDISDSSLSEATGLSQNLGNLMQLEQLPTAAPTHGSQSLDMPIPVGNV</sequence>
<feature type="compositionally biased region" description="Basic and acidic residues" evidence="1">
    <location>
        <begin position="72"/>
        <end position="85"/>
    </location>
</feature>
<comment type="caution">
    <text evidence="3">The sequence shown here is derived from an EMBL/GenBank/DDBJ whole genome shotgun (WGS) entry which is preliminary data.</text>
</comment>
<feature type="compositionally biased region" description="Low complexity" evidence="1">
    <location>
        <begin position="238"/>
        <end position="256"/>
    </location>
</feature>
<organism evidence="3 4">
    <name type="scientific">Sordaria brevicollis</name>
    <dbReference type="NCBI Taxonomy" id="83679"/>
    <lineage>
        <taxon>Eukaryota</taxon>
        <taxon>Fungi</taxon>
        <taxon>Dikarya</taxon>
        <taxon>Ascomycota</taxon>
        <taxon>Pezizomycotina</taxon>
        <taxon>Sordariomycetes</taxon>
        <taxon>Sordariomycetidae</taxon>
        <taxon>Sordariales</taxon>
        <taxon>Sordariaceae</taxon>
        <taxon>Sordaria</taxon>
    </lineage>
</organism>
<feature type="region of interest" description="Disordered" evidence="1">
    <location>
        <begin position="233"/>
        <end position="270"/>
    </location>
</feature>